<dbReference type="InterPro" id="IPR013108">
    <property type="entry name" value="Amidohydro_3"/>
</dbReference>
<dbReference type="Gene3D" id="2.30.40.10">
    <property type="entry name" value="Urease, subunit C, domain 1"/>
    <property type="match status" value="1"/>
</dbReference>
<evidence type="ECO:0000313" key="3">
    <source>
        <dbReference type="EMBL" id="AEH61923.1"/>
    </source>
</evidence>
<dbReference type="Pfam" id="PF07969">
    <property type="entry name" value="Amidohydro_3"/>
    <property type="match status" value="1"/>
</dbReference>
<keyword evidence="1" id="KW-0732">Signal</keyword>
<dbReference type="InterPro" id="IPR032466">
    <property type="entry name" value="Metal_Hydrolase"/>
</dbReference>
<dbReference type="Gene3D" id="3.10.310.70">
    <property type="match status" value="1"/>
</dbReference>
<reference evidence="3 4" key="1">
    <citation type="journal article" date="2011" name="J. Bacteriol.">
        <title>Genome sequence of the ethanol-producing Zymomonas mobilis subsp. mobilis lectotype strain ATCC 10988.</title>
        <authorList>
            <person name="Pappas K.M."/>
            <person name="Kouvelis V.N."/>
            <person name="Saunders E."/>
            <person name="Brettin T.S."/>
            <person name="Bruce D."/>
            <person name="Detter C."/>
            <person name="Balakireva M."/>
            <person name="Han C.S."/>
            <person name="Savvakis G."/>
            <person name="Kyrpides N.C."/>
            <person name="Typas M.A."/>
        </authorList>
    </citation>
    <scope>NUCLEOTIDE SEQUENCE [LARGE SCALE GENOMIC DNA]</scope>
    <source>
        <strain evidence="4">ATCC 10988 / DSM 424 / CCUG 17860 / LMG 404 / NCIMB 8938 / NRRL B-806 / ZM1</strain>
    </source>
</reference>
<evidence type="ECO:0000313" key="4">
    <source>
        <dbReference type="Proteomes" id="UP000001494"/>
    </source>
</evidence>
<dbReference type="AlphaFoldDB" id="A0A0H3FVU2"/>
<dbReference type="GO" id="GO:0016810">
    <property type="term" value="F:hydrolase activity, acting on carbon-nitrogen (but not peptide) bonds"/>
    <property type="evidence" value="ECO:0007669"/>
    <property type="project" value="InterPro"/>
</dbReference>
<name>A0A0H3FVU2_ZYMMA</name>
<dbReference type="SUPFAM" id="SSF51556">
    <property type="entry name" value="Metallo-dependent hydrolases"/>
    <property type="match status" value="1"/>
</dbReference>
<dbReference type="HOGENOM" id="CLU_009942_1_0_5"/>
<sequence precursor="true">MKIVKTLALMAGLSTFFALPAYADGLIDQVNGITFDNKGHPYRFNGLQIDREGKVVKLLSKNDKRPSSPDFYLNGQNKTLIPGFVEAHSHVMALGEQALELDLSDSHSLAEAQEKLKKFADEHPSARWILGSGWNEQIWHSPTMPQASDIDKIVNDRPVWLLRSDGDIGWANSLALEKAQIKPAQNADKSSPIGILTGDSITRMKQAIPPLQPVDRDAAFLKAQKIFLERGITTVTDMGSSVDDWNIMRRMGDMGRLRLRIKSYAQGLEPLLSIAGKYPTALLYNGHLSMSGVTFSIDGNIVSRHAWLKQAYADSNQQGSDNLNDAKLRNLMSRAAMDGFQVAVQASGDAANNQLLNAIDELSESYKGDRRWRMEDASLIDSEDFKRLSKYDLVVSMQPSSYFTDKSVIEQRIGANRLSEIEAWDTLIDHSVPVTFGAISASPFETMADILDRQDSHPDQKDKKINRESLFAYYTIQPAYASFSEKQVGRLMAGYYADFIFVDRDPLTVDNNALRQTKILETWVGGRQAWSQNSNK</sequence>
<feature type="domain" description="Amidohydrolase 3" evidence="2">
    <location>
        <begin position="76"/>
        <end position="528"/>
    </location>
</feature>
<gene>
    <name evidence="3" type="ordered locus">Zmob_0068</name>
</gene>
<protein>
    <submittedName>
        <fullName evidence="3">Amidohydrolase 3</fullName>
    </submittedName>
</protein>
<feature type="chain" id="PRO_5002609437" evidence="1">
    <location>
        <begin position="24"/>
        <end position="536"/>
    </location>
</feature>
<feature type="signal peptide" evidence="1">
    <location>
        <begin position="1"/>
        <end position="23"/>
    </location>
</feature>
<accession>A0A0H3FVU2</accession>
<keyword evidence="3" id="KW-0378">Hydrolase</keyword>
<dbReference type="Proteomes" id="UP000001494">
    <property type="component" value="Chromosome"/>
</dbReference>
<dbReference type="Gene3D" id="3.20.20.140">
    <property type="entry name" value="Metal-dependent hydrolases"/>
    <property type="match status" value="1"/>
</dbReference>
<dbReference type="KEGG" id="zmm:Zmob_0068"/>
<dbReference type="PANTHER" id="PTHR22642:SF2">
    <property type="entry name" value="PROTEIN LONG AFTER FAR-RED 3"/>
    <property type="match status" value="1"/>
</dbReference>
<dbReference type="RefSeq" id="WP_014500313.1">
    <property type="nucleotide sequence ID" value="NC_017262.1"/>
</dbReference>
<dbReference type="PANTHER" id="PTHR22642">
    <property type="entry name" value="IMIDAZOLONEPROPIONASE"/>
    <property type="match status" value="1"/>
</dbReference>
<evidence type="ECO:0000259" key="2">
    <source>
        <dbReference type="Pfam" id="PF07969"/>
    </source>
</evidence>
<dbReference type="eggNOG" id="COG1574">
    <property type="taxonomic scope" value="Bacteria"/>
</dbReference>
<dbReference type="SUPFAM" id="SSF51338">
    <property type="entry name" value="Composite domain of metallo-dependent hydrolases"/>
    <property type="match status" value="1"/>
</dbReference>
<organism evidence="3 4">
    <name type="scientific">Zymomonas mobilis subsp. mobilis (strain ATCC 10988 / DSM 424 / LMG 404 / NCIMB 8938 / NRRL B-806 / ZM1)</name>
    <dbReference type="NCBI Taxonomy" id="555217"/>
    <lineage>
        <taxon>Bacteria</taxon>
        <taxon>Pseudomonadati</taxon>
        <taxon>Pseudomonadota</taxon>
        <taxon>Alphaproteobacteria</taxon>
        <taxon>Sphingomonadales</taxon>
        <taxon>Zymomonadaceae</taxon>
        <taxon>Zymomonas</taxon>
    </lineage>
</organism>
<evidence type="ECO:0000256" key="1">
    <source>
        <dbReference type="SAM" id="SignalP"/>
    </source>
</evidence>
<dbReference type="InterPro" id="IPR011059">
    <property type="entry name" value="Metal-dep_hydrolase_composite"/>
</dbReference>
<dbReference type="EMBL" id="CP002850">
    <property type="protein sequence ID" value="AEH61923.1"/>
    <property type="molecule type" value="Genomic_DNA"/>
</dbReference>
<dbReference type="OrthoDB" id="9811399at2"/>
<proteinExistence type="predicted"/>